<dbReference type="Proteomes" id="UP000280444">
    <property type="component" value="Unassembled WGS sequence"/>
</dbReference>
<evidence type="ECO:0000256" key="2">
    <source>
        <dbReference type="ARBA" id="ARBA00022448"/>
    </source>
</evidence>
<dbReference type="SUPFAM" id="SSF52540">
    <property type="entry name" value="P-loop containing nucleoside triphosphate hydrolases"/>
    <property type="match status" value="2"/>
</dbReference>
<dbReference type="InterPro" id="IPR050095">
    <property type="entry name" value="ECF_ABC_transporter_ATP-bd"/>
</dbReference>
<evidence type="ECO:0000313" key="7">
    <source>
        <dbReference type="EMBL" id="RRC95065.1"/>
    </source>
</evidence>
<gene>
    <name evidence="7" type="ORF">EII11_07460</name>
</gene>
<accession>A0A3P1SE94</accession>
<keyword evidence="3" id="KW-0547">Nucleotide-binding</keyword>
<sequence length="681" mass="73045">MLCRCWRVSAAQARPCPRRCRHQQLSPPVTVCPSTDPAVPPPTALSEQRHSLITQPGPVPLRGPNTQPGPADRPRTISPPPLAEASELAVRYQGSDQWVPQPCSLTLHPASVTLLAGPSGCGKSSLTVAFNGVVPHSIPSHYRGSLRILGEEVADASPAHLAGHVALVLQDPDAQILTSRVWDEVCYALENLRLPLPKIEQRARKALEQVGMTHLAERNPWHLSGGQRQRVILAAALATQPRLLVLDEPTANLDPQAAEDFYALLPEIVAQGTAVLVVEHNLDPVIAHVDHMLAFNAAGQLITQGSPRTVLTEHATTLHEQGIRLPSAVRFYQQVSVGSSANTAADPELACPLTIDEAAHAFAAQVSEKPSVSTAADFDADTDTEAGAGTDFDTVTGTATQKVAEESVAPAEHRRPLLSVENLHVQRGRGAHAQHVLKGLNFQADAGQIIAVAGVNGTGKSTLLRALAGVQPWTRGRVLLDGKARHRRRPNSRITLVPQNPEHQFLEGTVAAELGRGLRIARRPAEEVQRTVARLLEEFSLSAHAEANPFTLSGGQKRRLTVASALAEERQVICLDEPTFGQDHRHALRLMDAMVDAAARGAVILVATHDLELISEYADAMVLLGSDGRSEFLPTASALADTALLKEFGLMPTPLAQITAQARAFNAACPLWTAWKEVVPV</sequence>
<dbReference type="InterPro" id="IPR027417">
    <property type="entry name" value="P-loop_NTPase"/>
</dbReference>
<dbReference type="InterPro" id="IPR003593">
    <property type="entry name" value="AAA+_ATPase"/>
</dbReference>
<dbReference type="GO" id="GO:0042626">
    <property type="term" value="F:ATPase-coupled transmembrane transporter activity"/>
    <property type="evidence" value="ECO:0007669"/>
    <property type="project" value="TreeGrafter"/>
</dbReference>
<dbReference type="PROSITE" id="PS50893">
    <property type="entry name" value="ABC_TRANSPORTER_2"/>
    <property type="match status" value="2"/>
</dbReference>
<dbReference type="SMART" id="SM00382">
    <property type="entry name" value="AAA"/>
    <property type="match status" value="2"/>
</dbReference>
<feature type="domain" description="ABC transporter" evidence="6">
    <location>
        <begin position="83"/>
        <end position="323"/>
    </location>
</feature>
<dbReference type="EMBL" id="RQZF01000007">
    <property type="protein sequence ID" value="RRC95065.1"/>
    <property type="molecule type" value="Genomic_DNA"/>
</dbReference>
<dbReference type="OrthoDB" id="501320at2"/>
<evidence type="ECO:0000259" key="6">
    <source>
        <dbReference type="PROSITE" id="PS50893"/>
    </source>
</evidence>
<evidence type="ECO:0000256" key="1">
    <source>
        <dbReference type="ARBA" id="ARBA00005417"/>
    </source>
</evidence>
<dbReference type="CDD" id="cd03225">
    <property type="entry name" value="ABC_cobalt_CbiO_domain1"/>
    <property type="match status" value="2"/>
</dbReference>
<comment type="caution">
    <text evidence="7">The sequence shown here is derived from an EMBL/GenBank/DDBJ whole genome shotgun (WGS) entry which is preliminary data.</text>
</comment>
<evidence type="ECO:0000313" key="8">
    <source>
        <dbReference type="Proteomes" id="UP000280444"/>
    </source>
</evidence>
<dbReference type="Gene3D" id="3.40.50.300">
    <property type="entry name" value="P-loop containing nucleotide triphosphate hydrolases"/>
    <property type="match status" value="2"/>
</dbReference>
<protein>
    <submittedName>
        <fullName evidence="7">ABC transporter ATP-binding protein</fullName>
    </submittedName>
</protein>
<dbReference type="Pfam" id="PF00005">
    <property type="entry name" value="ABC_tran"/>
    <property type="match status" value="2"/>
</dbReference>
<keyword evidence="4 7" id="KW-0067">ATP-binding</keyword>
<dbReference type="InterPro" id="IPR003439">
    <property type="entry name" value="ABC_transporter-like_ATP-bd"/>
</dbReference>
<dbReference type="InterPro" id="IPR017871">
    <property type="entry name" value="ABC_transporter-like_CS"/>
</dbReference>
<feature type="region of interest" description="Disordered" evidence="5">
    <location>
        <begin position="54"/>
        <end position="76"/>
    </location>
</feature>
<organism evidence="7 8">
    <name type="scientific">Schaalia canis</name>
    <dbReference type="NCBI Taxonomy" id="100469"/>
    <lineage>
        <taxon>Bacteria</taxon>
        <taxon>Bacillati</taxon>
        <taxon>Actinomycetota</taxon>
        <taxon>Actinomycetes</taxon>
        <taxon>Actinomycetales</taxon>
        <taxon>Actinomycetaceae</taxon>
        <taxon>Schaalia</taxon>
    </lineage>
</organism>
<dbReference type="AlphaFoldDB" id="A0A3P1SE94"/>
<dbReference type="GO" id="GO:0005524">
    <property type="term" value="F:ATP binding"/>
    <property type="evidence" value="ECO:0007669"/>
    <property type="project" value="UniProtKB-KW"/>
</dbReference>
<keyword evidence="8" id="KW-1185">Reference proteome</keyword>
<reference evidence="7 8" key="1">
    <citation type="submission" date="2018-11" db="EMBL/GenBank/DDBJ databases">
        <title>Genomes From Bacteria Associated with the Canine Oral Cavity: a Test Case for Automated Genome-Based Taxonomic Assignment.</title>
        <authorList>
            <person name="Coil D.A."/>
            <person name="Jospin G."/>
            <person name="Darling A.E."/>
            <person name="Wallis C."/>
            <person name="Davis I.J."/>
            <person name="Harris S."/>
            <person name="Eisen J.A."/>
            <person name="Holcombe L.J."/>
            <person name="O'Flynn C."/>
        </authorList>
    </citation>
    <scope>NUCLEOTIDE SEQUENCE [LARGE SCALE GENOMIC DNA]</scope>
    <source>
        <strain evidence="7 8">OH770</strain>
    </source>
</reference>
<proteinExistence type="inferred from homology"/>
<evidence type="ECO:0000256" key="4">
    <source>
        <dbReference type="ARBA" id="ARBA00022840"/>
    </source>
</evidence>
<comment type="similarity">
    <text evidence="1">Belongs to the ABC transporter superfamily.</text>
</comment>
<dbReference type="InterPro" id="IPR015856">
    <property type="entry name" value="ABC_transpr_CbiO/EcfA_su"/>
</dbReference>
<dbReference type="PANTHER" id="PTHR43553">
    <property type="entry name" value="HEAVY METAL TRANSPORTER"/>
    <property type="match status" value="1"/>
</dbReference>
<dbReference type="PANTHER" id="PTHR43553:SF24">
    <property type="entry name" value="ENERGY-COUPLING FACTOR TRANSPORTER ATP-BINDING PROTEIN ECFA1"/>
    <property type="match status" value="1"/>
</dbReference>
<evidence type="ECO:0000256" key="3">
    <source>
        <dbReference type="ARBA" id="ARBA00022741"/>
    </source>
</evidence>
<dbReference type="PROSITE" id="PS00211">
    <property type="entry name" value="ABC_TRANSPORTER_1"/>
    <property type="match status" value="2"/>
</dbReference>
<dbReference type="GO" id="GO:0043190">
    <property type="term" value="C:ATP-binding cassette (ABC) transporter complex"/>
    <property type="evidence" value="ECO:0007669"/>
    <property type="project" value="TreeGrafter"/>
</dbReference>
<evidence type="ECO:0000256" key="5">
    <source>
        <dbReference type="SAM" id="MobiDB-lite"/>
    </source>
</evidence>
<keyword evidence="2" id="KW-0813">Transport</keyword>
<dbReference type="GO" id="GO:0016887">
    <property type="term" value="F:ATP hydrolysis activity"/>
    <property type="evidence" value="ECO:0007669"/>
    <property type="project" value="InterPro"/>
</dbReference>
<name>A0A3P1SE94_9ACTO</name>
<feature type="domain" description="ABC transporter" evidence="6">
    <location>
        <begin position="418"/>
        <end position="651"/>
    </location>
</feature>